<dbReference type="EMBL" id="QHJQ01000003">
    <property type="protein sequence ID" value="PXA04554.1"/>
    <property type="molecule type" value="Genomic_DNA"/>
</dbReference>
<protein>
    <submittedName>
        <fullName evidence="1">Uncharacterized protein</fullName>
    </submittedName>
</protein>
<sequence>MKKKRIDLTIISDSGKWLIESNALSYKSEERASLVLNRENEKASWLILSVGDSDPEQEFPKDGTQYKDINPFTAEEFDVPGIEGVIRYYTFKATKENEGREEKSICARLLSILNPPVFVGMIAIEGLRKVPEELQSELRKRLKDLNFFEKVDLVETPT</sequence>
<gene>
    <name evidence="1" type="ORF">DDZ13_05100</name>
</gene>
<dbReference type="RefSeq" id="WP_110130362.1">
    <property type="nucleotide sequence ID" value="NZ_QHJQ01000003.1"/>
</dbReference>
<evidence type="ECO:0000313" key="1">
    <source>
        <dbReference type="EMBL" id="PXA04554.1"/>
    </source>
</evidence>
<evidence type="ECO:0000313" key="2">
    <source>
        <dbReference type="Proteomes" id="UP000247099"/>
    </source>
</evidence>
<dbReference type="InParanoid" id="A0A317ZG05"/>
<accession>A0A317ZG05</accession>
<proteinExistence type="predicted"/>
<reference evidence="1 2" key="1">
    <citation type="submission" date="2018-05" db="EMBL/GenBank/DDBJ databases">
        <title>Coraliomargarita sinensis sp. nov., isolated from a marine solar saltern.</title>
        <authorList>
            <person name="Zhou L.Y."/>
        </authorList>
    </citation>
    <scope>NUCLEOTIDE SEQUENCE [LARGE SCALE GENOMIC DNA]</scope>
    <source>
        <strain evidence="1 2">WN38</strain>
    </source>
</reference>
<organism evidence="1 2">
    <name type="scientific">Coraliomargarita sinensis</name>
    <dbReference type="NCBI Taxonomy" id="2174842"/>
    <lineage>
        <taxon>Bacteria</taxon>
        <taxon>Pseudomonadati</taxon>
        <taxon>Verrucomicrobiota</taxon>
        <taxon>Opitutia</taxon>
        <taxon>Puniceicoccales</taxon>
        <taxon>Coraliomargaritaceae</taxon>
        <taxon>Coraliomargarita</taxon>
    </lineage>
</organism>
<dbReference type="AlphaFoldDB" id="A0A317ZG05"/>
<comment type="caution">
    <text evidence="1">The sequence shown here is derived from an EMBL/GenBank/DDBJ whole genome shotgun (WGS) entry which is preliminary data.</text>
</comment>
<name>A0A317ZG05_9BACT</name>
<dbReference type="Proteomes" id="UP000247099">
    <property type="component" value="Unassembled WGS sequence"/>
</dbReference>
<keyword evidence="2" id="KW-1185">Reference proteome</keyword>